<name>A0A9X0YUX6_9BACI</name>
<sequence>MSIHKVSGNKLTKVLQTQQSLRPGQIVQGKILKIFPENKAQIQLGGQKMIARLEAALSIGSTYHFQVQSSDEMIYLKVLSEYIKTQSTLSLYPLMNELNVKPNKTNSAFIQALVQGNIPFDKSQLKEALQILEQSKDKGTAKQTLIEMIGRRLPITDNVFQAVSIKNSSQFSSQMNELLKQLKATNNQTELLTRLEQMVARPTNVSASLTNQLNVQNEQNKQQIFHVVKGLGMLHQQIDFKGWVSEWQQVGQALKENEQNVRLPFSLNATEAVQVMEQLRSNQYGLLNQSQQFMQAWKSTLNQPVLAQHEFMLMKEQLNQHILPLLPVEQAKFIRGLSNNQVQLSSMMNLLESLHNPSTYKEIDALLKVVHFDKLFLSKAPNEQFMLQLQQVLTYTGLDYEQQIVQKSPDQQSLKAMLLQLIQQSDGIVQEKAGQLLHFINGMQLNSINESESMIQASLQIPAEKLGLINDMELEFESRKTEDGKVNPDYCRILFYLDLNELRQTIIDMHIQKRSVTVTIYNDIQELKRQTVQLLPVLKQGLEALDYKLTSVDFKPLQELERPAKKTTGKAYSSYQGVDYRI</sequence>
<keyword evidence="2" id="KW-1185">Reference proteome</keyword>
<gene>
    <name evidence="1" type="ORF">J2Z64_001894</name>
</gene>
<dbReference type="Proteomes" id="UP001138793">
    <property type="component" value="Unassembled WGS sequence"/>
</dbReference>
<reference evidence="1" key="1">
    <citation type="submission" date="2021-03" db="EMBL/GenBank/DDBJ databases">
        <title>Genomic Encyclopedia of Type Strains, Phase IV (KMG-IV): sequencing the most valuable type-strain genomes for metagenomic binning, comparative biology and taxonomic classification.</title>
        <authorList>
            <person name="Goeker M."/>
        </authorList>
    </citation>
    <scope>NUCLEOTIDE SEQUENCE</scope>
    <source>
        <strain evidence="1">DSM 107338</strain>
    </source>
</reference>
<dbReference type="OrthoDB" id="2351076at2"/>
<dbReference type="RefSeq" id="WP_149476290.1">
    <property type="nucleotide sequence ID" value="NZ_JAGGMB010000005.1"/>
</dbReference>
<protein>
    <recommendedName>
        <fullName evidence="3">Flagellar hook-length control protein FliK</fullName>
    </recommendedName>
</protein>
<dbReference type="EMBL" id="JAGGMB010000005">
    <property type="protein sequence ID" value="MBP2077639.1"/>
    <property type="molecule type" value="Genomic_DNA"/>
</dbReference>
<evidence type="ECO:0008006" key="3">
    <source>
        <dbReference type="Google" id="ProtNLM"/>
    </source>
</evidence>
<dbReference type="AlphaFoldDB" id="A0A9X0YUX6"/>
<evidence type="ECO:0000313" key="2">
    <source>
        <dbReference type="Proteomes" id="UP001138793"/>
    </source>
</evidence>
<evidence type="ECO:0000313" key="1">
    <source>
        <dbReference type="EMBL" id="MBP2077639.1"/>
    </source>
</evidence>
<proteinExistence type="predicted"/>
<organism evidence="1 2">
    <name type="scientific">Oceanobacillus polygoni</name>
    <dbReference type="NCBI Taxonomy" id="1235259"/>
    <lineage>
        <taxon>Bacteria</taxon>
        <taxon>Bacillati</taxon>
        <taxon>Bacillota</taxon>
        <taxon>Bacilli</taxon>
        <taxon>Bacillales</taxon>
        <taxon>Bacillaceae</taxon>
        <taxon>Oceanobacillus</taxon>
    </lineage>
</organism>
<accession>A0A9X0YUX6</accession>
<comment type="caution">
    <text evidence="1">The sequence shown here is derived from an EMBL/GenBank/DDBJ whole genome shotgun (WGS) entry which is preliminary data.</text>
</comment>